<organism evidence="1 2">
    <name type="scientific">Oryzomicrobium terrae</name>
    <dbReference type="NCBI Taxonomy" id="1735038"/>
    <lineage>
        <taxon>Bacteria</taxon>
        <taxon>Pseudomonadati</taxon>
        <taxon>Pseudomonadota</taxon>
        <taxon>Betaproteobacteria</taxon>
        <taxon>Rhodocyclales</taxon>
        <taxon>Rhodocyclaceae</taxon>
        <taxon>Oryzomicrobium</taxon>
    </lineage>
</organism>
<dbReference type="KEGG" id="otr:OTERR_13110"/>
<accession>A0A5C1E9F6</accession>
<keyword evidence="2" id="KW-1185">Reference proteome</keyword>
<dbReference type="AlphaFoldDB" id="A0A5C1E9F6"/>
<dbReference type="RefSeq" id="WP_149425230.1">
    <property type="nucleotide sequence ID" value="NZ_CP022579.1"/>
</dbReference>
<name>A0A5C1E9F6_9RHOO</name>
<gene>
    <name evidence="1" type="ORF">OTERR_13110</name>
</gene>
<proteinExistence type="predicted"/>
<dbReference type="EMBL" id="CP022579">
    <property type="protein sequence ID" value="QEL64787.1"/>
    <property type="molecule type" value="Genomic_DNA"/>
</dbReference>
<sequence length="120" mass="13160">MLGREDAQGRAAGAERIRQAYDRSAEVAAVAACTVFEALLRGDDASRQGRWRFGLGMPDREGSAKPWAMTIGNRDMVVSMEELPRRLLEPNGMMPSNKELASACNQRLAQRMAYGASRAT</sequence>
<reference evidence="1 2" key="1">
    <citation type="submission" date="2017-07" db="EMBL/GenBank/DDBJ databases">
        <title>Complete genome sequence of Oryzomicrobium terrae TPP412.</title>
        <authorList>
            <person name="Chiu L.-W."/>
            <person name="Lo K.-J."/>
            <person name="Tsai Y.-M."/>
            <person name="Lin S.-S."/>
            <person name="Kuo C.-H."/>
            <person name="Liu C.-T."/>
        </authorList>
    </citation>
    <scope>NUCLEOTIDE SEQUENCE [LARGE SCALE GENOMIC DNA]</scope>
    <source>
        <strain evidence="1 2">TPP412</strain>
    </source>
</reference>
<protein>
    <submittedName>
        <fullName evidence="1">Uncharacterized protein</fullName>
    </submittedName>
</protein>
<evidence type="ECO:0000313" key="2">
    <source>
        <dbReference type="Proteomes" id="UP000323671"/>
    </source>
</evidence>
<evidence type="ECO:0000313" key="1">
    <source>
        <dbReference type="EMBL" id="QEL64787.1"/>
    </source>
</evidence>
<dbReference type="Proteomes" id="UP000323671">
    <property type="component" value="Chromosome"/>
</dbReference>